<dbReference type="Pfam" id="PF03473">
    <property type="entry name" value="MOSC"/>
    <property type="match status" value="1"/>
</dbReference>
<dbReference type="Pfam" id="PF03476">
    <property type="entry name" value="MOSC_N"/>
    <property type="match status" value="1"/>
</dbReference>
<dbReference type="Proteomes" id="UP000037178">
    <property type="component" value="Unassembled WGS sequence"/>
</dbReference>
<dbReference type="OrthoDB" id="581532at2"/>
<dbReference type="InterPro" id="IPR011037">
    <property type="entry name" value="Pyrv_Knase-like_insert_dom_sf"/>
</dbReference>
<keyword evidence="3" id="KW-1185">Reference proteome</keyword>
<dbReference type="PROSITE" id="PS51340">
    <property type="entry name" value="MOSC"/>
    <property type="match status" value="1"/>
</dbReference>
<reference evidence="2 3" key="1">
    <citation type="submission" date="2015-06" db="EMBL/GenBank/DDBJ databases">
        <title>Draft genome sequence of an Alphaproteobacteria species associated to the Mediterranean sponge Oscarella lobularis.</title>
        <authorList>
            <person name="Jourda C."/>
            <person name="Santini S."/>
            <person name="Claverie J.-M."/>
        </authorList>
    </citation>
    <scope>NUCLEOTIDE SEQUENCE [LARGE SCALE GENOMIC DNA]</scope>
    <source>
        <strain evidence="2">IGS</strain>
    </source>
</reference>
<dbReference type="PATRIC" id="fig|1675527.3.peg.3071"/>
<accession>A0A0J9E5K3</accession>
<dbReference type="AlphaFoldDB" id="A0A0J9E5K3"/>
<dbReference type="RefSeq" id="WP_049643628.1">
    <property type="nucleotide sequence ID" value="NZ_LFTY01000002.1"/>
</dbReference>
<dbReference type="GO" id="GO:0003824">
    <property type="term" value="F:catalytic activity"/>
    <property type="evidence" value="ECO:0007669"/>
    <property type="project" value="InterPro"/>
</dbReference>
<dbReference type="SUPFAM" id="SSF50800">
    <property type="entry name" value="PK beta-barrel domain-like"/>
    <property type="match status" value="1"/>
</dbReference>
<sequence length="248" mass="27657">MTGARVTELWRHPIKGHGRERIEAVTLTAGQTMPWDRVWAVANERSKADGSKWVPCGHFSRTSKAPALMAITAELDEATERLTLRHPDLPDLAFSPDAEPEALVEWSRGLIPEDALASSRIVRAQAVGFTDSDFPSVTLCNMASHRAVEQHLGQPLSIHRWRGNIWLDGLAPWQEWEWLDREIRIGGAVLRGRERTDRCIATTANPDTGRRDADTLGALEHWGHQDFSLRAEVIEAGDIRPGDGVELL</sequence>
<feature type="domain" description="MOSC" evidence="1">
    <location>
        <begin position="105"/>
        <end position="248"/>
    </location>
</feature>
<proteinExistence type="predicted"/>
<organism evidence="2 3">
    <name type="scientific">Candidatus Rhodobacter oscarellae</name>
    <dbReference type="NCBI Taxonomy" id="1675527"/>
    <lineage>
        <taxon>Bacteria</taxon>
        <taxon>Pseudomonadati</taxon>
        <taxon>Pseudomonadota</taxon>
        <taxon>Alphaproteobacteria</taxon>
        <taxon>Rhodobacterales</taxon>
        <taxon>Rhodobacter group</taxon>
        <taxon>Rhodobacter</taxon>
    </lineage>
</organism>
<dbReference type="GO" id="GO:0030170">
    <property type="term" value="F:pyridoxal phosphate binding"/>
    <property type="evidence" value="ECO:0007669"/>
    <property type="project" value="InterPro"/>
</dbReference>
<evidence type="ECO:0000313" key="2">
    <source>
        <dbReference type="EMBL" id="KMW57966.1"/>
    </source>
</evidence>
<evidence type="ECO:0000259" key="1">
    <source>
        <dbReference type="PROSITE" id="PS51340"/>
    </source>
</evidence>
<gene>
    <name evidence="2" type="ORF">AIOL_002934</name>
</gene>
<dbReference type="GO" id="GO:0030151">
    <property type="term" value="F:molybdenum ion binding"/>
    <property type="evidence" value="ECO:0007669"/>
    <property type="project" value="InterPro"/>
</dbReference>
<name>A0A0J9E5K3_9RHOB</name>
<comment type="caution">
    <text evidence="2">The sequence shown here is derived from an EMBL/GenBank/DDBJ whole genome shotgun (WGS) entry which is preliminary data.</text>
</comment>
<protein>
    <submittedName>
        <fullName evidence="2">MOSC domain protein</fullName>
    </submittedName>
</protein>
<evidence type="ECO:0000313" key="3">
    <source>
        <dbReference type="Proteomes" id="UP000037178"/>
    </source>
</evidence>
<dbReference type="STRING" id="1675527.AIOL_002934"/>
<dbReference type="InterPro" id="IPR005302">
    <property type="entry name" value="MoCF_Sase_C"/>
</dbReference>
<dbReference type="InterPro" id="IPR005303">
    <property type="entry name" value="MOCOS_middle"/>
</dbReference>
<dbReference type="EMBL" id="LFTY01000002">
    <property type="protein sequence ID" value="KMW57966.1"/>
    <property type="molecule type" value="Genomic_DNA"/>
</dbReference>